<keyword evidence="4" id="KW-1185">Reference proteome</keyword>
<dbReference type="EMBL" id="LAPV01000093">
    <property type="protein sequence ID" value="KKC33370.1"/>
    <property type="molecule type" value="Genomic_DNA"/>
</dbReference>
<organism evidence="3 5">
    <name type="scientific">Devosia psychrophila</name>
    <dbReference type="NCBI Taxonomy" id="728005"/>
    <lineage>
        <taxon>Bacteria</taxon>
        <taxon>Pseudomonadati</taxon>
        <taxon>Pseudomonadota</taxon>
        <taxon>Alphaproteobacteria</taxon>
        <taxon>Hyphomicrobiales</taxon>
        <taxon>Devosiaceae</taxon>
        <taxon>Devosia</taxon>
    </lineage>
</organism>
<dbReference type="AlphaFoldDB" id="A0A0F5PXM2"/>
<dbReference type="OrthoDB" id="7342392at2"/>
<dbReference type="PANTHER" id="PTHR38011:SF2">
    <property type="entry name" value="BIFUNCTIONAL DEAMINASE-REDUCTASE DOMAIN PROTEIN"/>
    <property type="match status" value="1"/>
</dbReference>
<dbReference type="InterPro" id="IPR002734">
    <property type="entry name" value="RibDG_C"/>
</dbReference>
<dbReference type="Gene3D" id="3.40.430.10">
    <property type="entry name" value="Dihydrofolate Reductase, subunit A"/>
    <property type="match status" value="1"/>
</dbReference>
<evidence type="ECO:0000313" key="5">
    <source>
        <dbReference type="Proteomes" id="UP000182258"/>
    </source>
</evidence>
<dbReference type="EMBL" id="FOMB01000003">
    <property type="protein sequence ID" value="SFC20153.1"/>
    <property type="molecule type" value="Genomic_DNA"/>
</dbReference>
<dbReference type="Pfam" id="PF01872">
    <property type="entry name" value="RibD_C"/>
    <property type="match status" value="1"/>
</dbReference>
<name>A0A0F5PXM2_9HYPH</name>
<dbReference type="PATRIC" id="fig|728005.3.peg.4768"/>
<dbReference type="SUPFAM" id="SSF53597">
    <property type="entry name" value="Dihydrofolate reductase-like"/>
    <property type="match status" value="1"/>
</dbReference>
<dbReference type="RefSeq" id="WP_046170853.1">
    <property type="nucleotide sequence ID" value="NZ_FOMB01000003.1"/>
</dbReference>
<evidence type="ECO:0000313" key="3">
    <source>
        <dbReference type="EMBL" id="SFC20153.1"/>
    </source>
</evidence>
<gene>
    <name evidence="3" type="ORF">SAMN04488059_1032</name>
    <name evidence="2" type="ORF">WH91_10195</name>
</gene>
<dbReference type="GO" id="GO:0008703">
    <property type="term" value="F:5-amino-6-(5-phosphoribosylamino)uracil reductase activity"/>
    <property type="evidence" value="ECO:0007669"/>
    <property type="project" value="InterPro"/>
</dbReference>
<feature type="domain" description="Bacterial bifunctional deaminase-reductase C-terminal" evidence="1">
    <location>
        <begin position="6"/>
        <end position="185"/>
    </location>
</feature>
<proteinExistence type="predicted"/>
<dbReference type="InterPro" id="IPR050765">
    <property type="entry name" value="Riboflavin_Biosynth_HTPR"/>
</dbReference>
<protein>
    <submittedName>
        <fullName evidence="3">Dihydrofolate reductase</fullName>
    </submittedName>
</protein>
<dbReference type="InterPro" id="IPR024072">
    <property type="entry name" value="DHFR-like_dom_sf"/>
</dbReference>
<dbReference type="PANTHER" id="PTHR38011">
    <property type="entry name" value="DIHYDROFOLATE REDUCTASE FAMILY PROTEIN (AFU_ORTHOLOGUE AFUA_8G06820)"/>
    <property type="match status" value="1"/>
</dbReference>
<sequence>MTLVAIEFMSLDGVVQAPSYSNEDSSGDFKHGGWHRPFLDNVSMQWVVDTIAGAEGYLLGRTTYDSFAAHWPNAGPDESVLAEPLNTKPKYLVTSHPLDATWANTKVLRGDLKASISELMSVVNGKILIIGSPILARSLLELELIDELRVMIDPIVIGSGKRLFGEYPRPITLKLASCVLCDTGSLLATYLKT</sequence>
<reference evidence="2 4" key="1">
    <citation type="submission" date="2015-03" db="EMBL/GenBank/DDBJ databases">
        <authorList>
            <person name="Lepp D."/>
            <person name="Hassan Y.I."/>
            <person name="Li X.-Z."/>
            <person name="Zhou T."/>
        </authorList>
    </citation>
    <scope>NUCLEOTIDE SEQUENCE [LARGE SCALE GENOMIC DNA]</scope>
    <source>
        <strain evidence="2 4">Cr7-05</strain>
    </source>
</reference>
<accession>A0A0F5PXM2</accession>
<dbReference type="STRING" id="728005.SAMN04488059_1032"/>
<dbReference type="Proteomes" id="UP000033519">
    <property type="component" value="Unassembled WGS sequence"/>
</dbReference>
<dbReference type="Proteomes" id="UP000182258">
    <property type="component" value="Unassembled WGS sequence"/>
</dbReference>
<evidence type="ECO:0000313" key="4">
    <source>
        <dbReference type="Proteomes" id="UP000033519"/>
    </source>
</evidence>
<dbReference type="GO" id="GO:0009231">
    <property type="term" value="P:riboflavin biosynthetic process"/>
    <property type="evidence" value="ECO:0007669"/>
    <property type="project" value="InterPro"/>
</dbReference>
<evidence type="ECO:0000313" key="2">
    <source>
        <dbReference type="EMBL" id="KKC33370.1"/>
    </source>
</evidence>
<evidence type="ECO:0000259" key="1">
    <source>
        <dbReference type="Pfam" id="PF01872"/>
    </source>
</evidence>
<reference evidence="3 5" key="2">
    <citation type="submission" date="2016-10" db="EMBL/GenBank/DDBJ databases">
        <authorList>
            <person name="de Groot N.N."/>
        </authorList>
    </citation>
    <scope>NUCLEOTIDE SEQUENCE [LARGE SCALE GENOMIC DNA]</scope>
    <source>
        <strain evidence="3 5">CGMCC 1.10210</strain>
    </source>
</reference>